<evidence type="ECO:0000256" key="5">
    <source>
        <dbReference type="ARBA" id="ARBA00023040"/>
    </source>
</evidence>
<feature type="transmembrane region" description="Helical" evidence="9">
    <location>
        <begin position="21"/>
        <end position="39"/>
    </location>
</feature>
<dbReference type="RefSeq" id="XP_009009694.1">
    <property type="nucleotide sequence ID" value="XM_009011446.1"/>
</dbReference>
<evidence type="ECO:0008006" key="13">
    <source>
        <dbReference type="Google" id="ProtNLM"/>
    </source>
</evidence>
<dbReference type="eggNOG" id="KOG4220">
    <property type="taxonomic scope" value="Eukaryota"/>
</dbReference>
<dbReference type="EMBL" id="AMQM01000275">
    <property type="status" value="NOT_ANNOTATED_CDS"/>
    <property type="molecule type" value="Genomic_DNA"/>
</dbReference>
<gene>
    <name evidence="11" type="primary">20196876</name>
    <name evidence="10" type="ORF">HELRODRAFT_147176</name>
</gene>
<dbReference type="EMBL" id="KB095811">
    <property type="protein sequence ID" value="ESO12974.1"/>
    <property type="molecule type" value="Genomic_DNA"/>
</dbReference>
<evidence type="ECO:0000256" key="2">
    <source>
        <dbReference type="ARBA" id="ARBA00022475"/>
    </source>
</evidence>
<dbReference type="EnsemblMetazoa" id="HelroT147176">
    <property type="protein sequence ID" value="HelroP147176"/>
    <property type="gene ID" value="HelroG147176"/>
</dbReference>
<dbReference type="PRINTS" id="PR00237">
    <property type="entry name" value="GPCRRHODOPSN"/>
</dbReference>
<keyword evidence="2" id="KW-1003">Cell membrane</keyword>
<dbReference type="OrthoDB" id="10071887at2759"/>
<evidence type="ECO:0000256" key="3">
    <source>
        <dbReference type="ARBA" id="ARBA00022692"/>
    </source>
</evidence>
<name>T1EJX6_HELRO</name>
<dbReference type="InterPro" id="IPR000276">
    <property type="entry name" value="GPCR_Rhodpsn"/>
</dbReference>
<reference evidence="10 12" key="2">
    <citation type="journal article" date="2013" name="Nature">
        <title>Insights into bilaterian evolution from three spiralian genomes.</title>
        <authorList>
            <person name="Simakov O."/>
            <person name="Marletaz F."/>
            <person name="Cho S.J."/>
            <person name="Edsinger-Gonzales E."/>
            <person name="Havlak P."/>
            <person name="Hellsten U."/>
            <person name="Kuo D.H."/>
            <person name="Larsson T."/>
            <person name="Lv J."/>
            <person name="Arendt D."/>
            <person name="Savage R."/>
            <person name="Osoegawa K."/>
            <person name="de Jong P."/>
            <person name="Grimwood J."/>
            <person name="Chapman J.A."/>
            <person name="Shapiro H."/>
            <person name="Aerts A."/>
            <person name="Otillar R.P."/>
            <person name="Terry A.Y."/>
            <person name="Boore J.L."/>
            <person name="Grigoriev I.V."/>
            <person name="Lindberg D.R."/>
            <person name="Seaver E.C."/>
            <person name="Weisblat D.A."/>
            <person name="Putnam N.H."/>
            <person name="Rokhsar D.S."/>
        </authorList>
    </citation>
    <scope>NUCLEOTIDE SEQUENCE</scope>
</reference>
<dbReference type="GO" id="GO:0004930">
    <property type="term" value="F:G protein-coupled receptor activity"/>
    <property type="evidence" value="ECO:0007669"/>
    <property type="project" value="UniProtKB-KW"/>
</dbReference>
<dbReference type="Proteomes" id="UP000015101">
    <property type="component" value="Unassembled WGS sequence"/>
</dbReference>
<keyword evidence="4 9" id="KW-1133">Transmembrane helix</keyword>
<evidence type="ECO:0000313" key="11">
    <source>
        <dbReference type="EnsemblMetazoa" id="HelroP147176"/>
    </source>
</evidence>
<dbReference type="Gene3D" id="1.20.1070.10">
    <property type="entry name" value="Rhodopsin 7-helix transmembrane proteins"/>
    <property type="match status" value="1"/>
</dbReference>
<organism evidence="11 12">
    <name type="scientific">Helobdella robusta</name>
    <name type="common">Californian leech</name>
    <dbReference type="NCBI Taxonomy" id="6412"/>
    <lineage>
        <taxon>Eukaryota</taxon>
        <taxon>Metazoa</taxon>
        <taxon>Spiralia</taxon>
        <taxon>Lophotrochozoa</taxon>
        <taxon>Annelida</taxon>
        <taxon>Clitellata</taxon>
        <taxon>Hirudinea</taxon>
        <taxon>Rhynchobdellida</taxon>
        <taxon>Glossiphoniidae</taxon>
        <taxon>Helobdella</taxon>
    </lineage>
</organism>
<evidence type="ECO:0000313" key="12">
    <source>
        <dbReference type="Proteomes" id="UP000015101"/>
    </source>
</evidence>
<keyword evidence="7" id="KW-0675">Receptor</keyword>
<keyword evidence="3 9" id="KW-0812">Transmembrane</keyword>
<comment type="subcellular location">
    <subcellularLocation>
        <location evidence="1">Cell membrane</location>
        <topology evidence="1">Multi-pass membrane protein</topology>
    </subcellularLocation>
</comment>
<accession>T1EJX6</accession>
<dbReference type="STRING" id="6412.T1EJX6"/>
<dbReference type="GeneID" id="20196876"/>
<reference evidence="11" key="3">
    <citation type="submission" date="2015-06" db="UniProtKB">
        <authorList>
            <consortium name="EnsemblMetazoa"/>
        </authorList>
    </citation>
    <scope>IDENTIFICATION</scope>
</reference>
<dbReference type="KEGG" id="hro:HELRODRAFT_147176"/>
<keyword evidence="6 9" id="KW-0472">Membrane</keyword>
<evidence type="ECO:0000256" key="4">
    <source>
        <dbReference type="ARBA" id="ARBA00022989"/>
    </source>
</evidence>
<evidence type="ECO:0000256" key="7">
    <source>
        <dbReference type="ARBA" id="ARBA00023170"/>
    </source>
</evidence>
<evidence type="ECO:0000256" key="1">
    <source>
        <dbReference type="ARBA" id="ARBA00004651"/>
    </source>
</evidence>
<dbReference type="HOGENOM" id="CLU_2446953_0_0_1"/>
<dbReference type="Pfam" id="PF00001">
    <property type="entry name" value="7tm_1"/>
    <property type="match status" value="1"/>
</dbReference>
<sequence length="90" mass="10316">KIDLKSAMASAKRQDKKAAKTLTAIMAGFIITCGPYNVLSSVNCFWNNWILENFQELYDCYFLCYVCSTINPICYALANDNFRETFSYIL</sequence>
<protein>
    <recommendedName>
        <fullName evidence="13">G-protein coupled receptors family 1 profile domain-containing protein</fullName>
    </recommendedName>
</protein>
<keyword evidence="5" id="KW-0297">G-protein coupled receptor</keyword>
<evidence type="ECO:0000256" key="9">
    <source>
        <dbReference type="SAM" id="Phobius"/>
    </source>
</evidence>
<keyword evidence="12" id="KW-1185">Reference proteome</keyword>
<dbReference type="CTD" id="20196876"/>
<dbReference type="GO" id="GO:0005886">
    <property type="term" value="C:plasma membrane"/>
    <property type="evidence" value="ECO:0007669"/>
    <property type="project" value="UniProtKB-SubCell"/>
</dbReference>
<dbReference type="AlphaFoldDB" id="T1EJX6"/>
<dbReference type="SUPFAM" id="SSF81321">
    <property type="entry name" value="Family A G protein-coupled receptor-like"/>
    <property type="match status" value="1"/>
</dbReference>
<reference evidence="12" key="1">
    <citation type="submission" date="2012-12" db="EMBL/GenBank/DDBJ databases">
        <authorList>
            <person name="Hellsten U."/>
            <person name="Grimwood J."/>
            <person name="Chapman J.A."/>
            <person name="Shapiro H."/>
            <person name="Aerts A."/>
            <person name="Otillar R.P."/>
            <person name="Terry A.Y."/>
            <person name="Boore J.L."/>
            <person name="Simakov O."/>
            <person name="Marletaz F."/>
            <person name="Cho S.-J."/>
            <person name="Edsinger-Gonzales E."/>
            <person name="Havlak P."/>
            <person name="Kuo D.-H."/>
            <person name="Larsson T."/>
            <person name="Lv J."/>
            <person name="Arendt D."/>
            <person name="Savage R."/>
            <person name="Osoegawa K."/>
            <person name="de Jong P."/>
            <person name="Lindberg D.R."/>
            <person name="Seaver E.C."/>
            <person name="Weisblat D.A."/>
            <person name="Putnam N.H."/>
            <person name="Grigoriev I.V."/>
            <person name="Rokhsar D.S."/>
        </authorList>
    </citation>
    <scope>NUCLEOTIDE SEQUENCE</scope>
</reference>
<dbReference type="OMA" id="LRCNCAS"/>
<evidence type="ECO:0000256" key="8">
    <source>
        <dbReference type="ARBA" id="ARBA00023224"/>
    </source>
</evidence>
<evidence type="ECO:0000256" key="6">
    <source>
        <dbReference type="ARBA" id="ARBA00023136"/>
    </source>
</evidence>
<proteinExistence type="predicted"/>
<dbReference type="PANTHER" id="PTHR24247">
    <property type="entry name" value="5-HYDROXYTRYPTAMINE RECEPTOR"/>
    <property type="match status" value="1"/>
</dbReference>
<evidence type="ECO:0000313" key="10">
    <source>
        <dbReference type="EMBL" id="ESO12974.1"/>
    </source>
</evidence>
<keyword evidence="8" id="KW-0807">Transducer</keyword>
<dbReference type="InParanoid" id="T1EJX6"/>
<dbReference type="PANTHER" id="PTHR24247:SF265">
    <property type="entry name" value="MUSCARINIC ACETYLCHOLINE RECEPTOR DM1"/>
    <property type="match status" value="1"/>
</dbReference>